<dbReference type="RefSeq" id="WP_091179277.1">
    <property type="nucleotide sequence ID" value="NZ_FNRY01000001.1"/>
</dbReference>
<sequence length="222" mass="23766">MSSADSSSPAPRRYRSRLREEQALQTKSRILAAASSAFADKGYAGTSLSDIAAGAGVSVESVKVHGPKGRLLLSAFETAFGGAEGQRSLTESPDLQRIMQIPDDHAFLAEAVGFIAEANARTSGLWSAFVSAASGEPAVREALDGLSSRRKADYRAAAHLFYERGLVTGKRDAKQLNRLADSLSFLMSPESHEQLVTQAGWSFSRYRDWLVSAVTAALALEV</sequence>
<keyword evidence="4" id="KW-1185">Reference proteome</keyword>
<dbReference type="STRING" id="640635.SAMN04489806_0378"/>
<proteinExistence type="predicted"/>
<feature type="domain" description="HTH tetR-type" evidence="2">
    <location>
        <begin position="30"/>
        <end position="61"/>
    </location>
</feature>
<reference evidence="3 4" key="1">
    <citation type="submission" date="2016-10" db="EMBL/GenBank/DDBJ databases">
        <authorList>
            <person name="de Groot N.N."/>
        </authorList>
    </citation>
    <scope>NUCLEOTIDE SEQUENCE [LARGE SCALE GENOMIC DNA]</scope>
    <source>
        <strain evidence="3 4">DSM 21799</strain>
    </source>
</reference>
<dbReference type="Pfam" id="PF00440">
    <property type="entry name" value="TetR_N"/>
    <property type="match status" value="1"/>
</dbReference>
<name>A0A1H4IYQ8_9MICO</name>
<dbReference type="InterPro" id="IPR001647">
    <property type="entry name" value="HTH_TetR"/>
</dbReference>
<gene>
    <name evidence="3" type="ORF">SAMN04489806_0378</name>
</gene>
<evidence type="ECO:0000313" key="4">
    <source>
        <dbReference type="Proteomes" id="UP000199183"/>
    </source>
</evidence>
<dbReference type="SUPFAM" id="SSF46689">
    <property type="entry name" value="Homeodomain-like"/>
    <property type="match status" value="1"/>
</dbReference>
<dbReference type="InterPro" id="IPR009057">
    <property type="entry name" value="Homeodomain-like_sf"/>
</dbReference>
<evidence type="ECO:0000259" key="2">
    <source>
        <dbReference type="Pfam" id="PF00440"/>
    </source>
</evidence>
<accession>A0A1H4IYQ8</accession>
<dbReference type="OrthoDB" id="3825402at2"/>
<dbReference type="Gene3D" id="1.10.357.10">
    <property type="entry name" value="Tetracycline Repressor, domain 2"/>
    <property type="match status" value="1"/>
</dbReference>
<organism evidence="3 4">
    <name type="scientific">Paramicrobacterium humi</name>
    <dbReference type="NCBI Taxonomy" id="640635"/>
    <lineage>
        <taxon>Bacteria</taxon>
        <taxon>Bacillati</taxon>
        <taxon>Actinomycetota</taxon>
        <taxon>Actinomycetes</taxon>
        <taxon>Micrococcales</taxon>
        <taxon>Microbacteriaceae</taxon>
        <taxon>Paramicrobacterium</taxon>
    </lineage>
</organism>
<dbReference type="GO" id="GO:0003677">
    <property type="term" value="F:DNA binding"/>
    <property type="evidence" value="ECO:0007669"/>
    <property type="project" value="UniProtKB-KW"/>
</dbReference>
<evidence type="ECO:0000313" key="3">
    <source>
        <dbReference type="EMBL" id="SEB39203.1"/>
    </source>
</evidence>
<keyword evidence="1" id="KW-0238">DNA-binding</keyword>
<dbReference type="Proteomes" id="UP000199183">
    <property type="component" value="Unassembled WGS sequence"/>
</dbReference>
<protein>
    <submittedName>
        <fullName evidence="3">Regulatory protein, tetR family</fullName>
    </submittedName>
</protein>
<dbReference type="AlphaFoldDB" id="A0A1H4IYQ8"/>
<evidence type="ECO:0000256" key="1">
    <source>
        <dbReference type="ARBA" id="ARBA00023125"/>
    </source>
</evidence>
<dbReference type="EMBL" id="FNRY01000001">
    <property type="protein sequence ID" value="SEB39203.1"/>
    <property type="molecule type" value="Genomic_DNA"/>
</dbReference>